<feature type="region of interest" description="Disordered" evidence="1">
    <location>
        <begin position="388"/>
        <end position="443"/>
    </location>
</feature>
<evidence type="ECO:0000256" key="1">
    <source>
        <dbReference type="SAM" id="MobiDB-lite"/>
    </source>
</evidence>
<feature type="compositionally biased region" description="Basic residues" evidence="1">
    <location>
        <begin position="133"/>
        <end position="143"/>
    </location>
</feature>
<feature type="region of interest" description="Disordered" evidence="1">
    <location>
        <begin position="178"/>
        <end position="201"/>
    </location>
</feature>
<evidence type="ECO:0000313" key="2">
    <source>
        <dbReference type="EMBL" id="GFR85049.1"/>
    </source>
</evidence>
<name>A0AAV4GIE7_9GAST</name>
<sequence>MNTKISLPVPLSDTAPILCFQRHCALLAQIVGPCLNTNGSSFAFTIRDFEENQVKLMFYIDMEETYFHYQKSQRSKLRSGPIYSMLLPDTFILISELYWCLFRDATGFRVDDLRRILILEPQDAQEQEEGKGNKKKNNKKKKKEAKEDRYIKNNQWGAIYADAAKTWRSRQYYHNLAECRNPTPSPPSEDALSPQNPEVEDAHGLKNLGLAQRQQPIPVPVRGSEEGAVGGFENSATTSGDDLGNRRGPVGGLQEGSAGGIQGDVGGLGNRVCDIGGPDEGSIGGLVNRAGSVGELGPRGSPEGGFAKSNKDDSGCAVGSFGSQLAEGKLGNNEDLVSGFTGDGEAVVHFSSRVVKTAPVSGGYTRGEAFGKTFGICQECVGEDKGEVLSEGSTESVGSDEKVTPETGLEIDNSTGHGKNKANSKGWKSKNEKKLKKGKKSKW</sequence>
<reference evidence="2 3" key="1">
    <citation type="journal article" date="2021" name="Elife">
        <title>Chloroplast acquisition without the gene transfer in kleptoplastic sea slugs, Plakobranchus ocellatus.</title>
        <authorList>
            <person name="Maeda T."/>
            <person name="Takahashi S."/>
            <person name="Yoshida T."/>
            <person name="Shimamura S."/>
            <person name="Takaki Y."/>
            <person name="Nagai Y."/>
            <person name="Toyoda A."/>
            <person name="Suzuki Y."/>
            <person name="Arimoto A."/>
            <person name="Ishii H."/>
            <person name="Satoh N."/>
            <person name="Nishiyama T."/>
            <person name="Hasebe M."/>
            <person name="Maruyama T."/>
            <person name="Minagawa J."/>
            <person name="Obokata J."/>
            <person name="Shigenobu S."/>
        </authorList>
    </citation>
    <scope>NUCLEOTIDE SEQUENCE [LARGE SCALE GENOMIC DNA]</scope>
</reference>
<dbReference type="AlphaFoldDB" id="A0AAV4GIE7"/>
<evidence type="ECO:0000313" key="3">
    <source>
        <dbReference type="Proteomes" id="UP000762676"/>
    </source>
</evidence>
<feature type="region of interest" description="Disordered" evidence="1">
    <location>
        <begin position="225"/>
        <end position="265"/>
    </location>
</feature>
<comment type="caution">
    <text evidence="2">The sequence shown here is derived from an EMBL/GenBank/DDBJ whole genome shotgun (WGS) entry which is preliminary data.</text>
</comment>
<gene>
    <name evidence="2" type="ORF">ElyMa_004163400</name>
</gene>
<feature type="region of interest" description="Disordered" evidence="1">
    <location>
        <begin position="284"/>
        <end position="313"/>
    </location>
</feature>
<dbReference type="Proteomes" id="UP000762676">
    <property type="component" value="Unassembled WGS sequence"/>
</dbReference>
<feature type="compositionally biased region" description="Basic residues" evidence="1">
    <location>
        <begin position="418"/>
        <end position="443"/>
    </location>
</feature>
<organism evidence="2 3">
    <name type="scientific">Elysia marginata</name>
    <dbReference type="NCBI Taxonomy" id="1093978"/>
    <lineage>
        <taxon>Eukaryota</taxon>
        <taxon>Metazoa</taxon>
        <taxon>Spiralia</taxon>
        <taxon>Lophotrochozoa</taxon>
        <taxon>Mollusca</taxon>
        <taxon>Gastropoda</taxon>
        <taxon>Heterobranchia</taxon>
        <taxon>Euthyneura</taxon>
        <taxon>Panpulmonata</taxon>
        <taxon>Sacoglossa</taxon>
        <taxon>Placobranchoidea</taxon>
        <taxon>Plakobranchidae</taxon>
        <taxon>Elysia</taxon>
    </lineage>
</organism>
<protein>
    <submittedName>
        <fullName evidence="2">Uncharacterized protein</fullName>
    </submittedName>
</protein>
<feature type="region of interest" description="Disordered" evidence="1">
    <location>
        <begin position="123"/>
        <end position="147"/>
    </location>
</feature>
<proteinExistence type="predicted"/>
<keyword evidence="3" id="KW-1185">Reference proteome</keyword>
<dbReference type="EMBL" id="BMAT01008443">
    <property type="protein sequence ID" value="GFR85049.1"/>
    <property type="molecule type" value="Genomic_DNA"/>
</dbReference>
<feature type="compositionally biased region" description="Gly residues" evidence="1">
    <location>
        <begin position="249"/>
        <end position="265"/>
    </location>
</feature>
<accession>A0AAV4GIE7</accession>